<name>A0A7W7YD45_9BACT</name>
<evidence type="ECO:0000256" key="1">
    <source>
        <dbReference type="SAM" id="MobiDB-lite"/>
    </source>
</evidence>
<dbReference type="Proteomes" id="UP000590740">
    <property type="component" value="Unassembled WGS sequence"/>
</dbReference>
<feature type="compositionally biased region" description="Pro residues" evidence="1">
    <location>
        <begin position="740"/>
        <end position="749"/>
    </location>
</feature>
<feature type="region of interest" description="Disordered" evidence="1">
    <location>
        <begin position="733"/>
        <end position="771"/>
    </location>
</feature>
<evidence type="ECO:0008006" key="4">
    <source>
        <dbReference type="Google" id="ProtNLM"/>
    </source>
</evidence>
<proteinExistence type="predicted"/>
<dbReference type="EMBL" id="JACHIG010000008">
    <property type="protein sequence ID" value="MBB5033959.1"/>
    <property type="molecule type" value="Genomic_DNA"/>
</dbReference>
<reference evidence="2 3" key="1">
    <citation type="submission" date="2020-08" db="EMBL/GenBank/DDBJ databases">
        <title>Genomic Encyclopedia of Type Strains, Phase IV (KMG-IV): sequencing the most valuable type-strain genomes for metagenomic binning, comparative biology and taxonomic classification.</title>
        <authorList>
            <person name="Goeker M."/>
        </authorList>
    </citation>
    <scope>NUCLEOTIDE SEQUENCE [LARGE SCALE GENOMIC DNA]</scope>
    <source>
        <strain evidence="2 3">DSM 12252</strain>
    </source>
</reference>
<feature type="compositionally biased region" description="Low complexity" evidence="1">
    <location>
        <begin position="750"/>
        <end position="759"/>
    </location>
</feature>
<gene>
    <name evidence="2" type="ORF">HNQ65_003550</name>
</gene>
<evidence type="ECO:0000313" key="3">
    <source>
        <dbReference type="Proteomes" id="UP000590740"/>
    </source>
</evidence>
<dbReference type="RefSeq" id="WP_184341292.1">
    <property type="nucleotide sequence ID" value="NZ_JACHIG010000008.1"/>
</dbReference>
<evidence type="ECO:0000313" key="2">
    <source>
        <dbReference type="EMBL" id="MBB5033959.1"/>
    </source>
</evidence>
<dbReference type="AlphaFoldDB" id="A0A7W7YD45"/>
<comment type="caution">
    <text evidence="2">The sequence shown here is derived from an EMBL/GenBank/DDBJ whole genome shotgun (WGS) entry which is preliminary data.</text>
</comment>
<protein>
    <recommendedName>
        <fullName evidence="4">Orc1-like AAA ATPase domain-containing protein</fullName>
    </recommendedName>
</protein>
<accession>A0A7W7YD45</accession>
<keyword evidence="3" id="KW-1185">Reference proteome</keyword>
<feature type="compositionally biased region" description="Pro residues" evidence="1">
    <location>
        <begin position="760"/>
        <end position="771"/>
    </location>
</feature>
<sequence>MSPYAALNPFTSTSVGENDLWNAAAFVDVPYIHSVPFGALRVVVDQVRAQHRSQVRFVRGAGGSGKSHLFSRLRHECADSIFYAYAPNPPLQPEALENFILSRFVSSLRHPARSKEGKETPYSQLRLLAYALLKPVVEQDFTFPQLHDAWAEISLETRKEMIHQAVQLLEAEHPMVPRSVLRCLLNILRDDKEHLAAQWLSGAAYLTEAELKYLGVVEPLARSEMGIVIQLFGKLASQAGAPVVLVLDQLDLVITQPQLDEMQRLLFALIDQSQNWVVLIGLVAERYAAWDASLTQALRGRVGVPDTNAPLGFRLPVIDMLPIANEQKRLLLNCRLDSPALAAQRQKDGITSAIHPLQEEDIARLTAGGAIFPRHLLAAAAELYAMRTSSSALPPEIVAAVSAQPVVPPPMPPPVPQQVIPVQVPVPAAVAVPVAAIPLDEVKPAAVASAIPAPSVAQPPPPPSGLAVPSLPRQSLAEKVDSLFQEAVTAAKSEADAPSAIDLGERTRDLIQLMVAPPVTISEGDIRKTYDNFDGSDRWFEWGGSKVRVVTSNSMRGSFIAVLERLKESAGDTLLLRNDIAPVSGQLTMELLNAFKAKNTFHHIPASEAAVLSALGRMLAAQREGSYDQLATEPPASRDNVLAALRGHPLLRGLRLWDMIQKAHAPKAAPPGPPPTSVLSSIIRQPASVAAVAPVPQPPPMPAVTPPAFPVAKPAPPPMPAGVVKPVAKPPGMPMAKPVAKPPAPPVAKPPAAVARPPMAKLPPPSQGTAA</sequence>
<organism evidence="2 3">
    <name type="scientific">Prosthecobacter vanneervenii</name>
    <dbReference type="NCBI Taxonomy" id="48466"/>
    <lineage>
        <taxon>Bacteria</taxon>
        <taxon>Pseudomonadati</taxon>
        <taxon>Verrucomicrobiota</taxon>
        <taxon>Verrucomicrobiia</taxon>
        <taxon>Verrucomicrobiales</taxon>
        <taxon>Verrucomicrobiaceae</taxon>
        <taxon>Prosthecobacter</taxon>
    </lineage>
</organism>